<proteinExistence type="predicted"/>
<evidence type="ECO:0000256" key="1">
    <source>
        <dbReference type="SAM" id="MobiDB-lite"/>
    </source>
</evidence>
<evidence type="ECO:0000313" key="2">
    <source>
        <dbReference type="EMBL" id="TSE22826.1"/>
    </source>
</evidence>
<name>A0ABY3DJ22_9BURK</name>
<organism evidence="2 3">
    <name type="scientific">Tepidimonas ignava</name>
    <dbReference type="NCBI Taxonomy" id="114249"/>
    <lineage>
        <taxon>Bacteria</taxon>
        <taxon>Pseudomonadati</taxon>
        <taxon>Pseudomonadota</taxon>
        <taxon>Betaproteobacteria</taxon>
        <taxon>Burkholderiales</taxon>
        <taxon>Tepidimonas</taxon>
    </lineage>
</organism>
<evidence type="ECO:0000313" key="3">
    <source>
        <dbReference type="Proteomes" id="UP000315577"/>
    </source>
</evidence>
<reference evidence="2 3" key="1">
    <citation type="submission" date="2019-07" db="EMBL/GenBank/DDBJ databases">
        <title>Tepidimonas ignava SPS-1037 draft genome.</title>
        <authorList>
            <person name="Da Costa M.S."/>
            <person name="Froufe H.J.C."/>
            <person name="Egas C."/>
            <person name="Albuquerque L."/>
        </authorList>
    </citation>
    <scope>NUCLEOTIDE SEQUENCE [LARGE SCALE GENOMIC DNA]</scope>
    <source>
        <strain evidence="2 3">SPS-1037</strain>
    </source>
</reference>
<sequence length="58" mass="6393">MTDGQGGRQVSQGTMQGSVAEHPAWHRLEDQLQWYDNSGPAPRREPTKALRLGTGFGQ</sequence>
<dbReference type="Proteomes" id="UP000315577">
    <property type="component" value="Unassembled WGS sequence"/>
</dbReference>
<feature type="region of interest" description="Disordered" evidence="1">
    <location>
        <begin position="1"/>
        <end position="58"/>
    </location>
</feature>
<dbReference type="EMBL" id="VJNC01000004">
    <property type="protein sequence ID" value="TSE22826.1"/>
    <property type="molecule type" value="Genomic_DNA"/>
</dbReference>
<gene>
    <name evidence="2" type="ORF">Tigna_00801</name>
</gene>
<accession>A0ABY3DJ22</accession>
<protein>
    <submittedName>
        <fullName evidence="2">Uncharacterized protein</fullName>
    </submittedName>
</protein>
<feature type="compositionally biased region" description="Polar residues" evidence="1">
    <location>
        <begin position="8"/>
        <end position="17"/>
    </location>
</feature>
<keyword evidence="3" id="KW-1185">Reference proteome</keyword>
<comment type="caution">
    <text evidence="2">The sequence shown here is derived from an EMBL/GenBank/DDBJ whole genome shotgun (WGS) entry which is preliminary data.</text>
</comment>